<dbReference type="InterPro" id="IPR011257">
    <property type="entry name" value="DNA_glycosylase"/>
</dbReference>
<dbReference type="RefSeq" id="WP_090796186.1">
    <property type="nucleotide sequence ID" value="NZ_BOND01000020.1"/>
</dbReference>
<dbReference type="STRING" id="137265.SAMN05421684_4574"/>
<evidence type="ECO:0008006" key="3">
    <source>
        <dbReference type="Google" id="ProtNLM"/>
    </source>
</evidence>
<dbReference type="EMBL" id="FNQB01000002">
    <property type="protein sequence ID" value="SDZ33084.1"/>
    <property type="molecule type" value="Genomic_DNA"/>
</dbReference>
<protein>
    <recommendedName>
        <fullName evidence="3">Endonuclease III</fullName>
    </recommendedName>
</protein>
<evidence type="ECO:0000313" key="2">
    <source>
        <dbReference type="Proteomes" id="UP000199632"/>
    </source>
</evidence>
<dbReference type="GO" id="GO:0006281">
    <property type="term" value="P:DNA repair"/>
    <property type="evidence" value="ECO:0007669"/>
    <property type="project" value="InterPro"/>
</dbReference>
<proteinExistence type="predicted"/>
<evidence type="ECO:0000313" key="1">
    <source>
        <dbReference type="EMBL" id="SDZ33084.1"/>
    </source>
</evidence>
<gene>
    <name evidence="1" type="ORF">SAMN05421684_4574</name>
</gene>
<dbReference type="Gene3D" id="1.10.340.30">
    <property type="entry name" value="Hypothetical protein, domain 2"/>
    <property type="match status" value="1"/>
</dbReference>
<dbReference type="AlphaFoldDB" id="A0A1H3S5C4"/>
<organism evidence="1 2">
    <name type="scientific">Asanoa ishikariensis</name>
    <dbReference type="NCBI Taxonomy" id="137265"/>
    <lineage>
        <taxon>Bacteria</taxon>
        <taxon>Bacillati</taxon>
        <taxon>Actinomycetota</taxon>
        <taxon>Actinomycetes</taxon>
        <taxon>Micromonosporales</taxon>
        <taxon>Micromonosporaceae</taxon>
        <taxon>Asanoa</taxon>
    </lineage>
</organism>
<reference evidence="2" key="1">
    <citation type="submission" date="2016-10" db="EMBL/GenBank/DDBJ databases">
        <authorList>
            <person name="Varghese N."/>
            <person name="Submissions S."/>
        </authorList>
    </citation>
    <scope>NUCLEOTIDE SEQUENCE [LARGE SCALE GENOMIC DNA]</scope>
    <source>
        <strain evidence="2">DSM 44718</strain>
    </source>
</reference>
<dbReference type="OrthoDB" id="3078554at2"/>
<accession>A0A1H3S5C4</accession>
<keyword evidence="2" id="KW-1185">Reference proteome</keyword>
<name>A0A1H3S5C4_9ACTN</name>
<sequence>MTQNDRVERLLDRYGETYAHQAGIRLADRPQPLYQLLVLVKLLSTRISANVAVAGARELFKAGLTSPRAMLAADEHTLWHTLARAHYIRYGGPAIRQLAGGAQLVLDRWGGDLRRLHRDAGGDRAALRASLTEFPGIGPTGADIYLREVQAVWPDVRPYLDERVTAAAKAVRLPSSPTKLAGLVTPDRLPELAAAVLRGSRDKTLVSA</sequence>
<dbReference type="Proteomes" id="UP000199632">
    <property type="component" value="Unassembled WGS sequence"/>
</dbReference>
<dbReference type="GO" id="GO:0003824">
    <property type="term" value="F:catalytic activity"/>
    <property type="evidence" value="ECO:0007669"/>
    <property type="project" value="InterPro"/>
</dbReference>
<dbReference type="SUPFAM" id="SSF48150">
    <property type="entry name" value="DNA-glycosylase"/>
    <property type="match status" value="1"/>
</dbReference>